<dbReference type="GeneID" id="107883955"/>
<evidence type="ECO:0000256" key="3">
    <source>
        <dbReference type="ARBA" id="ARBA00022737"/>
    </source>
</evidence>
<dbReference type="OrthoDB" id="272149at2759"/>
<evidence type="ECO:0000256" key="4">
    <source>
        <dbReference type="SAM" id="SignalP"/>
    </source>
</evidence>
<dbReference type="InterPro" id="IPR000372">
    <property type="entry name" value="LRRNT"/>
</dbReference>
<sequence>MTRPMHQDAAAAAVLRRTIMVLLLSLLMFSLSSFPSVTAECPDGCTCKQEDGVYCHKLELKRIPDRIPPVTELLDLSYNEIRDIESLTHLTEIQFLDLSYNEIRDIESLANLTELQFLDLNHNEIRDIESLAHLIELETLMLSNNNISEVKNGEFANISKLQTLYLLG</sequence>
<dbReference type="PRINTS" id="PR00019">
    <property type="entry name" value="LEURICHRPT"/>
</dbReference>
<dbReference type="GO" id="GO:0005886">
    <property type="term" value="C:plasma membrane"/>
    <property type="evidence" value="ECO:0007669"/>
    <property type="project" value="TreeGrafter"/>
</dbReference>
<keyword evidence="7" id="KW-1185">Reference proteome</keyword>
<keyword evidence="3" id="KW-0677">Repeat</keyword>
<dbReference type="InterPro" id="IPR050541">
    <property type="entry name" value="LRR_TM_domain-containing"/>
</dbReference>
<dbReference type="PANTHER" id="PTHR24369">
    <property type="entry name" value="ANTIGEN BSP, PUTATIVE-RELATED"/>
    <property type="match status" value="1"/>
</dbReference>
<evidence type="ECO:0000256" key="2">
    <source>
        <dbReference type="ARBA" id="ARBA00022729"/>
    </source>
</evidence>
<protein>
    <recommendedName>
        <fullName evidence="5">LRRNT domain-containing protein</fullName>
    </recommendedName>
</protein>
<dbReference type="RefSeq" id="XP_016660556.1">
    <property type="nucleotide sequence ID" value="XM_016805067.2"/>
</dbReference>
<dbReference type="SUPFAM" id="SSF52058">
    <property type="entry name" value="L domain-like"/>
    <property type="match status" value="1"/>
</dbReference>
<dbReference type="InterPro" id="IPR003591">
    <property type="entry name" value="Leu-rich_rpt_typical-subtyp"/>
</dbReference>
<evidence type="ECO:0000259" key="5">
    <source>
        <dbReference type="SMART" id="SM00013"/>
    </source>
</evidence>
<dbReference type="Proteomes" id="UP000007819">
    <property type="component" value="Chromosome A2"/>
</dbReference>
<keyword evidence="1" id="KW-0433">Leucine-rich repeat</keyword>
<keyword evidence="2 4" id="KW-0732">Signal</keyword>
<evidence type="ECO:0000313" key="6">
    <source>
        <dbReference type="EnsemblMetazoa" id="XP_016660556.1"/>
    </source>
</evidence>
<dbReference type="SMART" id="SM00369">
    <property type="entry name" value="LRR_TYP"/>
    <property type="match status" value="3"/>
</dbReference>
<proteinExistence type="predicted"/>
<dbReference type="AlphaFoldDB" id="A0A8R2D4T3"/>
<dbReference type="Pfam" id="PF00560">
    <property type="entry name" value="LRR_1"/>
    <property type="match status" value="1"/>
</dbReference>
<dbReference type="Gene3D" id="3.80.10.10">
    <property type="entry name" value="Ribonuclease Inhibitor"/>
    <property type="match status" value="1"/>
</dbReference>
<dbReference type="PROSITE" id="PS51450">
    <property type="entry name" value="LRR"/>
    <property type="match status" value="4"/>
</dbReference>
<accession>A0A8R2D4T3</accession>
<evidence type="ECO:0000313" key="7">
    <source>
        <dbReference type="Proteomes" id="UP000007819"/>
    </source>
</evidence>
<evidence type="ECO:0000256" key="1">
    <source>
        <dbReference type="ARBA" id="ARBA00022614"/>
    </source>
</evidence>
<reference evidence="7" key="1">
    <citation type="submission" date="2010-06" db="EMBL/GenBank/DDBJ databases">
        <authorList>
            <person name="Jiang H."/>
            <person name="Abraham K."/>
            <person name="Ali S."/>
            <person name="Alsbrooks S.L."/>
            <person name="Anim B.N."/>
            <person name="Anosike U.S."/>
            <person name="Attaway T."/>
            <person name="Bandaranaike D.P."/>
            <person name="Battles P.K."/>
            <person name="Bell S.N."/>
            <person name="Bell A.V."/>
            <person name="Beltran B."/>
            <person name="Bickham C."/>
            <person name="Bustamante Y."/>
            <person name="Caleb T."/>
            <person name="Canada A."/>
            <person name="Cardenas V."/>
            <person name="Carter K."/>
            <person name="Chacko J."/>
            <person name="Chandrabose M.N."/>
            <person name="Chavez D."/>
            <person name="Chavez A."/>
            <person name="Chen L."/>
            <person name="Chu H.-S."/>
            <person name="Claassen K.J."/>
            <person name="Cockrell R."/>
            <person name="Collins M."/>
            <person name="Cooper J.A."/>
            <person name="Cree A."/>
            <person name="Curry S.M."/>
            <person name="Da Y."/>
            <person name="Dao M.D."/>
            <person name="Das B."/>
            <person name="Davila M.-L."/>
            <person name="Davy-Carroll L."/>
            <person name="Denson S."/>
            <person name="Dinh H."/>
            <person name="Ebong V.E."/>
            <person name="Edwards J.R."/>
            <person name="Egan A."/>
            <person name="El-Daye J."/>
            <person name="Escobedo L."/>
            <person name="Fernandez S."/>
            <person name="Fernando P.R."/>
            <person name="Flagg N."/>
            <person name="Forbes L.D."/>
            <person name="Fowler R.G."/>
            <person name="Fu Q."/>
            <person name="Gabisi R.A."/>
            <person name="Ganer J."/>
            <person name="Garbino Pronczuk A."/>
            <person name="Garcia R.M."/>
            <person name="Garner T."/>
            <person name="Garrett T.E."/>
            <person name="Gonzalez D.A."/>
            <person name="Hamid H."/>
            <person name="Hawkins E.S."/>
            <person name="Hirani K."/>
            <person name="Hogues M.E."/>
            <person name="Hollins B."/>
            <person name="Hsiao C.-H."/>
            <person name="Jabil R."/>
            <person name="James M.L."/>
            <person name="Jhangiani S.N."/>
            <person name="Johnson B."/>
            <person name="Johnson Q."/>
            <person name="Joshi V."/>
            <person name="Kalu J.B."/>
            <person name="Kam C."/>
            <person name="Kashfia A."/>
            <person name="Keebler J."/>
            <person name="Kisamo H."/>
            <person name="Kovar C.L."/>
            <person name="Lago L.A."/>
            <person name="Lai C.-Y."/>
            <person name="Laidlaw J."/>
            <person name="Lara F."/>
            <person name="Le T.-K."/>
            <person name="Lee S.L."/>
            <person name="Legall F.H."/>
            <person name="Lemon S.J."/>
            <person name="Lewis L.R."/>
            <person name="Li B."/>
            <person name="Liu Y."/>
            <person name="Liu Y.-S."/>
            <person name="Lopez J."/>
            <person name="Lozado R.J."/>
            <person name="Lu J."/>
            <person name="Madu R.C."/>
            <person name="Maheshwari M."/>
            <person name="Maheshwari R."/>
            <person name="Malloy K."/>
            <person name="Martinez E."/>
            <person name="Mathew T."/>
            <person name="Mercado I.C."/>
            <person name="Mercado C."/>
            <person name="Meyer B."/>
            <person name="Montgomery K."/>
            <person name="Morgan M.B."/>
            <person name="Munidasa M."/>
            <person name="Nazareth L.V."/>
            <person name="Nelson J."/>
            <person name="Ng B.M."/>
            <person name="Nguyen N.B."/>
            <person name="Nguyen P.Q."/>
            <person name="Nguyen T."/>
            <person name="Obregon M."/>
            <person name="Okwuonu G.O."/>
            <person name="Onwere C.G."/>
            <person name="Orozco G."/>
            <person name="Parra A."/>
            <person name="Patel S."/>
            <person name="Patil S."/>
            <person name="Perez A."/>
            <person name="Perez Y."/>
            <person name="Pham C."/>
            <person name="Primus E.L."/>
            <person name="Pu L.-L."/>
            <person name="Puazo M."/>
            <person name="Qin X."/>
            <person name="Quiroz J.B."/>
            <person name="Reese J."/>
            <person name="Richards S."/>
            <person name="Rives C.M."/>
            <person name="Robberts R."/>
            <person name="Ruiz S.J."/>
            <person name="Ruiz M.J."/>
            <person name="Santibanez J."/>
            <person name="Schneider B.W."/>
            <person name="Sisson I."/>
            <person name="Smith M."/>
            <person name="Sodergren E."/>
            <person name="Song X.-Z."/>
            <person name="Song B.B."/>
            <person name="Summersgill H."/>
            <person name="Thelus R."/>
            <person name="Thornton R.D."/>
            <person name="Trejos Z.Y."/>
            <person name="Usmani K."/>
            <person name="Vattathil S."/>
            <person name="Villasana D."/>
            <person name="Walker D.L."/>
            <person name="Wang S."/>
            <person name="Wang K."/>
            <person name="White C.S."/>
            <person name="Williams A.C."/>
            <person name="Williamson J."/>
            <person name="Wilson K."/>
            <person name="Woghiren I.O."/>
            <person name="Woodworth J.R."/>
            <person name="Worley K.C."/>
            <person name="Wright R.A."/>
            <person name="Wu W."/>
            <person name="Young L."/>
            <person name="Zhang L."/>
            <person name="Zhang J."/>
            <person name="Zhu Y."/>
            <person name="Muzny D.M."/>
            <person name="Weinstock G."/>
            <person name="Gibbs R.A."/>
        </authorList>
    </citation>
    <scope>NUCLEOTIDE SEQUENCE [LARGE SCALE GENOMIC DNA]</scope>
    <source>
        <strain evidence="7">LSR1</strain>
    </source>
</reference>
<feature type="signal peptide" evidence="4">
    <location>
        <begin position="1"/>
        <end position="39"/>
    </location>
</feature>
<organism evidence="6 7">
    <name type="scientific">Acyrthosiphon pisum</name>
    <name type="common">Pea aphid</name>
    <dbReference type="NCBI Taxonomy" id="7029"/>
    <lineage>
        <taxon>Eukaryota</taxon>
        <taxon>Metazoa</taxon>
        <taxon>Ecdysozoa</taxon>
        <taxon>Arthropoda</taxon>
        <taxon>Hexapoda</taxon>
        <taxon>Insecta</taxon>
        <taxon>Pterygota</taxon>
        <taxon>Neoptera</taxon>
        <taxon>Paraneoptera</taxon>
        <taxon>Hemiptera</taxon>
        <taxon>Sternorrhyncha</taxon>
        <taxon>Aphidomorpha</taxon>
        <taxon>Aphidoidea</taxon>
        <taxon>Aphididae</taxon>
        <taxon>Macrosiphini</taxon>
        <taxon>Acyrthosiphon</taxon>
    </lineage>
</organism>
<dbReference type="EnsemblMetazoa" id="XM_016805067.2">
    <property type="protein sequence ID" value="XP_016660556.1"/>
    <property type="gene ID" value="LOC107883955"/>
</dbReference>
<reference evidence="6" key="2">
    <citation type="submission" date="2022-06" db="UniProtKB">
        <authorList>
            <consortium name="EnsemblMetazoa"/>
        </authorList>
    </citation>
    <scope>IDENTIFICATION</scope>
</reference>
<dbReference type="InterPro" id="IPR001611">
    <property type="entry name" value="Leu-rich_rpt"/>
</dbReference>
<dbReference type="KEGG" id="api:107883955"/>
<dbReference type="SMART" id="SM00365">
    <property type="entry name" value="LRR_SD22"/>
    <property type="match status" value="4"/>
</dbReference>
<name>A0A8R2D4T3_ACYPI</name>
<dbReference type="InterPro" id="IPR025875">
    <property type="entry name" value="Leu-rich_rpt_4"/>
</dbReference>
<dbReference type="Pfam" id="PF12799">
    <property type="entry name" value="LRR_4"/>
    <property type="match status" value="1"/>
</dbReference>
<dbReference type="InterPro" id="IPR032675">
    <property type="entry name" value="LRR_dom_sf"/>
</dbReference>
<feature type="domain" description="LRRNT" evidence="5">
    <location>
        <begin position="40"/>
        <end position="73"/>
    </location>
</feature>
<dbReference type="PANTHER" id="PTHR24369:SF210">
    <property type="entry name" value="CHAOPTIN-RELATED"/>
    <property type="match status" value="1"/>
</dbReference>
<feature type="chain" id="PRO_5035788235" description="LRRNT domain-containing protein" evidence="4">
    <location>
        <begin position="40"/>
        <end position="168"/>
    </location>
</feature>
<dbReference type="SMART" id="SM00013">
    <property type="entry name" value="LRRNT"/>
    <property type="match status" value="1"/>
</dbReference>